<accession>A0A285RNY0</accession>
<dbReference type="PIRSF" id="PIRSF031796">
    <property type="entry name" value="UPC031796"/>
    <property type="match status" value="1"/>
</dbReference>
<evidence type="ECO:0000313" key="2">
    <source>
        <dbReference type="Proteomes" id="UP000219068"/>
    </source>
</evidence>
<dbReference type="EMBL" id="OBMM01000001">
    <property type="protein sequence ID" value="SOB94017.1"/>
    <property type="molecule type" value="Genomic_DNA"/>
</dbReference>
<dbReference type="Pfam" id="PF06319">
    <property type="entry name" value="MmcB-like"/>
    <property type="match status" value="1"/>
</dbReference>
<dbReference type="Proteomes" id="UP000219068">
    <property type="component" value="Unassembled WGS sequence"/>
</dbReference>
<name>A0A285RNY0_9PROT</name>
<dbReference type="InterPro" id="IPR009394">
    <property type="entry name" value="MmcB-like"/>
</dbReference>
<evidence type="ECO:0008006" key="3">
    <source>
        <dbReference type="Google" id="ProtNLM"/>
    </source>
</evidence>
<proteinExistence type="predicted"/>
<evidence type="ECO:0000313" key="1">
    <source>
        <dbReference type="EMBL" id="SOB94017.1"/>
    </source>
</evidence>
<sequence>MQSPLSSGLLFLYPVAMNDRNRPQITSEVTEGVCRLLYHHRMACLTELRLGNGRRLDVLALGERGDLWAVEVKSSIEDFRVDQKWESYLDYCDRFFFAVPMEFPRDLIPVDVGLIVADRFEAAIVRPAPEPDQKLSAARRKKLLISFGRTAAGRMTPEADGEIFVL</sequence>
<protein>
    <recommendedName>
        <fullName evidence="3">DNA repair protein MmcB-related protein</fullName>
    </recommendedName>
</protein>
<organism evidence="1 2">
    <name type="scientific">Thalassospira xiamenensis</name>
    <dbReference type="NCBI Taxonomy" id="220697"/>
    <lineage>
        <taxon>Bacteria</taxon>
        <taxon>Pseudomonadati</taxon>
        <taxon>Pseudomonadota</taxon>
        <taxon>Alphaproteobacteria</taxon>
        <taxon>Rhodospirillales</taxon>
        <taxon>Thalassospiraceae</taxon>
        <taxon>Thalassospira</taxon>
    </lineage>
</organism>
<dbReference type="AlphaFoldDB" id="A0A285RNY0"/>
<reference evidence="1 2" key="1">
    <citation type="submission" date="2017-08" db="EMBL/GenBank/DDBJ databases">
        <authorList>
            <person name="de Groot N.N."/>
        </authorList>
    </citation>
    <scope>NUCLEOTIDE SEQUENCE [LARGE SCALE GENOMIC DNA]</scope>
    <source>
        <strain evidence="1 2">USBA 78</strain>
    </source>
</reference>
<gene>
    <name evidence="1" type="ORF">SAMN05428964_101896</name>
</gene>
<dbReference type="RefSeq" id="WP_249277988.1">
    <property type="nucleotide sequence ID" value="NZ_OBMM01000001.1"/>
</dbReference>